<dbReference type="SUPFAM" id="SSF103473">
    <property type="entry name" value="MFS general substrate transporter"/>
    <property type="match status" value="1"/>
</dbReference>
<dbReference type="PANTHER" id="PTHR23515">
    <property type="entry name" value="HIGH-AFFINITY NITRATE TRANSPORTER 2.3"/>
    <property type="match status" value="1"/>
</dbReference>
<dbReference type="AlphaFoldDB" id="A0AAV5LTX1"/>
<comment type="caution">
    <text evidence="13">The sequence shown here is derived from an EMBL/GenBank/DDBJ whole genome shotgun (WGS) entry which is preliminary data.</text>
</comment>
<evidence type="ECO:0000256" key="9">
    <source>
        <dbReference type="PROSITE-ProRule" id="PRU01343"/>
    </source>
</evidence>
<evidence type="ECO:0000313" key="13">
    <source>
        <dbReference type="EMBL" id="GKV40955.1"/>
    </source>
</evidence>
<keyword evidence="7 11" id="KW-1133">Transmembrane helix</keyword>
<comment type="similarity">
    <text evidence="2">Belongs to the major facilitator superfamily. Nitrate/nitrite porter (TC 2.A.1.8) family.</text>
</comment>
<dbReference type="Pfam" id="PF07690">
    <property type="entry name" value="MFS_1"/>
    <property type="match status" value="1"/>
</dbReference>
<feature type="compositionally biased region" description="Basic and acidic residues" evidence="10">
    <location>
        <begin position="400"/>
        <end position="412"/>
    </location>
</feature>
<feature type="compositionally biased region" description="Low complexity" evidence="10">
    <location>
        <begin position="288"/>
        <end position="302"/>
    </location>
</feature>
<sequence length="475" mass="53282">MSKEEETTTPGSSMHGVSAKEQSFAFCVTSDPTIPTDPTAKFSLPVDSEHKAIVFNLLSLAKPHMVTFHLSWLSFFTCFVSTCFVSTFAAAPLVPIIRDNLNLTKRDIGNDGIASVFGSIFSRLVMGAICDLLGPRYGCAFLIMLSAPTVLCMPFVSSAGGYVAVRFMIGFSLATFVSCQYWMSTMFNGKVIGLVNGTATGWGNMGGGVTQLLMPMIYEVIRRAGATSFTAWRIAFFIPGWLHVIMGILVLSLGQDLPDGNLSTLQKKGDVQKDKFSKREMSRTYGNSFSRGSTSRGASTSSSCPPFILYDGIPEYDYPPPIRHCDYGKFAPRWTAWRDSNPGRRFYGCPDFREEDVSKKCDYFVWHDTYFTQRAKDVIWYLYNERKKLLRENSELRKQLKHSHEEEVEQTRQRQSVSVNEGIEETATNQPVEEVGCDQLSKINKVEKRMHEMENLLEKKMQTAFCKLGCVIVAL</sequence>
<dbReference type="Pfam" id="PF06839">
    <property type="entry name" value="Zn_ribbon_GRF"/>
    <property type="match status" value="1"/>
</dbReference>
<evidence type="ECO:0000313" key="14">
    <source>
        <dbReference type="Proteomes" id="UP001054252"/>
    </source>
</evidence>
<evidence type="ECO:0000256" key="3">
    <source>
        <dbReference type="ARBA" id="ARBA00022692"/>
    </source>
</evidence>
<evidence type="ECO:0000256" key="2">
    <source>
        <dbReference type="ARBA" id="ARBA00008432"/>
    </source>
</evidence>
<evidence type="ECO:0000256" key="7">
    <source>
        <dbReference type="ARBA" id="ARBA00022989"/>
    </source>
</evidence>
<name>A0AAV5LTX1_9ROSI</name>
<feature type="transmembrane region" description="Helical" evidence="11">
    <location>
        <begin position="203"/>
        <end position="221"/>
    </location>
</feature>
<feature type="domain" description="GRF-type" evidence="12">
    <location>
        <begin position="325"/>
        <end position="370"/>
    </location>
</feature>
<evidence type="ECO:0000259" key="12">
    <source>
        <dbReference type="PROSITE" id="PS51999"/>
    </source>
</evidence>
<dbReference type="InterPro" id="IPR010666">
    <property type="entry name" value="Znf_GRF"/>
</dbReference>
<feature type="region of interest" description="Disordered" evidence="10">
    <location>
        <begin position="283"/>
        <end position="302"/>
    </location>
</feature>
<protein>
    <recommendedName>
        <fullName evidence="12">GRF-type domain-containing protein</fullName>
    </recommendedName>
</protein>
<keyword evidence="14" id="KW-1185">Reference proteome</keyword>
<dbReference type="CDD" id="cd17341">
    <property type="entry name" value="MFS_NRT2_like"/>
    <property type="match status" value="1"/>
</dbReference>
<dbReference type="InterPro" id="IPR044772">
    <property type="entry name" value="NO3_transporter"/>
</dbReference>
<dbReference type="GO" id="GO:0008270">
    <property type="term" value="F:zinc ion binding"/>
    <property type="evidence" value="ECO:0007669"/>
    <property type="project" value="UniProtKB-KW"/>
</dbReference>
<dbReference type="GO" id="GO:0015112">
    <property type="term" value="F:nitrate transmembrane transporter activity"/>
    <property type="evidence" value="ECO:0007669"/>
    <property type="project" value="InterPro"/>
</dbReference>
<evidence type="ECO:0000256" key="5">
    <source>
        <dbReference type="ARBA" id="ARBA00022771"/>
    </source>
</evidence>
<organism evidence="13 14">
    <name type="scientific">Rubroshorea leprosula</name>
    <dbReference type="NCBI Taxonomy" id="152421"/>
    <lineage>
        <taxon>Eukaryota</taxon>
        <taxon>Viridiplantae</taxon>
        <taxon>Streptophyta</taxon>
        <taxon>Embryophyta</taxon>
        <taxon>Tracheophyta</taxon>
        <taxon>Spermatophyta</taxon>
        <taxon>Magnoliopsida</taxon>
        <taxon>eudicotyledons</taxon>
        <taxon>Gunneridae</taxon>
        <taxon>Pentapetalae</taxon>
        <taxon>rosids</taxon>
        <taxon>malvids</taxon>
        <taxon>Malvales</taxon>
        <taxon>Dipterocarpaceae</taxon>
        <taxon>Rubroshorea</taxon>
    </lineage>
</organism>
<feature type="transmembrane region" description="Helical" evidence="11">
    <location>
        <begin position="233"/>
        <end position="254"/>
    </location>
</feature>
<proteinExistence type="inferred from homology"/>
<dbReference type="FunFam" id="1.20.1250.20:FF:000048">
    <property type="entry name" value="High affinity nitrate transporter"/>
    <property type="match status" value="1"/>
</dbReference>
<dbReference type="Proteomes" id="UP001054252">
    <property type="component" value="Unassembled WGS sequence"/>
</dbReference>
<evidence type="ECO:0000256" key="11">
    <source>
        <dbReference type="SAM" id="Phobius"/>
    </source>
</evidence>
<dbReference type="InterPro" id="IPR011701">
    <property type="entry name" value="MFS"/>
</dbReference>
<dbReference type="EMBL" id="BPVZ01000145">
    <property type="protein sequence ID" value="GKV40955.1"/>
    <property type="molecule type" value="Genomic_DNA"/>
</dbReference>
<evidence type="ECO:0000256" key="6">
    <source>
        <dbReference type="ARBA" id="ARBA00022833"/>
    </source>
</evidence>
<dbReference type="InterPro" id="IPR036259">
    <property type="entry name" value="MFS_trans_sf"/>
</dbReference>
<evidence type="ECO:0000256" key="1">
    <source>
        <dbReference type="ARBA" id="ARBA00004141"/>
    </source>
</evidence>
<evidence type="ECO:0000256" key="4">
    <source>
        <dbReference type="ARBA" id="ARBA00022723"/>
    </source>
</evidence>
<keyword evidence="6" id="KW-0862">Zinc</keyword>
<accession>A0AAV5LTX1</accession>
<keyword evidence="4" id="KW-0479">Metal-binding</keyword>
<feature type="region of interest" description="Disordered" evidence="10">
    <location>
        <begin position="400"/>
        <end position="420"/>
    </location>
</feature>
<reference evidence="13 14" key="1">
    <citation type="journal article" date="2021" name="Commun. Biol.">
        <title>The genome of Shorea leprosula (Dipterocarpaceae) highlights the ecological relevance of drought in aseasonal tropical rainforests.</title>
        <authorList>
            <person name="Ng K.K.S."/>
            <person name="Kobayashi M.J."/>
            <person name="Fawcett J.A."/>
            <person name="Hatakeyama M."/>
            <person name="Paape T."/>
            <person name="Ng C.H."/>
            <person name="Ang C.C."/>
            <person name="Tnah L.H."/>
            <person name="Lee C.T."/>
            <person name="Nishiyama T."/>
            <person name="Sese J."/>
            <person name="O'Brien M.J."/>
            <person name="Copetti D."/>
            <person name="Mohd Noor M.I."/>
            <person name="Ong R.C."/>
            <person name="Putra M."/>
            <person name="Sireger I.Z."/>
            <person name="Indrioko S."/>
            <person name="Kosugi Y."/>
            <person name="Izuno A."/>
            <person name="Isagi Y."/>
            <person name="Lee S.L."/>
            <person name="Shimizu K.K."/>
        </authorList>
    </citation>
    <scope>NUCLEOTIDE SEQUENCE [LARGE SCALE GENOMIC DNA]</scope>
    <source>
        <strain evidence="13">214</strain>
    </source>
</reference>
<feature type="transmembrane region" description="Helical" evidence="11">
    <location>
        <begin position="72"/>
        <end position="96"/>
    </location>
</feature>
<dbReference type="PROSITE" id="PS51999">
    <property type="entry name" value="ZF_GRF"/>
    <property type="match status" value="1"/>
</dbReference>
<keyword evidence="3 11" id="KW-0812">Transmembrane</keyword>
<dbReference type="GO" id="GO:0016020">
    <property type="term" value="C:membrane"/>
    <property type="evidence" value="ECO:0007669"/>
    <property type="project" value="UniProtKB-SubCell"/>
</dbReference>
<feature type="transmembrane region" description="Helical" evidence="11">
    <location>
        <begin position="163"/>
        <end position="183"/>
    </location>
</feature>
<evidence type="ECO:0000256" key="8">
    <source>
        <dbReference type="ARBA" id="ARBA00023136"/>
    </source>
</evidence>
<evidence type="ECO:0000256" key="10">
    <source>
        <dbReference type="SAM" id="MobiDB-lite"/>
    </source>
</evidence>
<dbReference type="Gene3D" id="1.20.1250.20">
    <property type="entry name" value="MFS general substrate transporter like domains"/>
    <property type="match status" value="1"/>
</dbReference>
<comment type="subcellular location">
    <subcellularLocation>
        <location evidence="1">Membrane</location>
        <topology evidence="1">Multi-pass membrane protein</topology>
    </subcellularLocation>
</comment>
<keyword evidence="8 11" id="KW-0472">Membrane</keyword>
<gene>
    <name evidence="13" type="ORF">SLEP1_g48540</name>
</gene>
<feature type="transmembrane region" description="Helical" evidence="11">
    <location>
        <begin position="135"/>
        <end position="156"/>
    </location>
</feature>
<keyword evidence="5 9" id="KW-0863">Zinc-finger</keyword>